<gene>
    <name evidence="4" type="primary">pdxJ</name>
    <name evidence="6" type="ordered locus">LFE_1566</name>
</gene>
<comment type="catalytic activity">
    <reaction evidence="4">
        <text>3-amino-2-oxopropyl phosphate + 1-deoxy-D-xylulose 5-phosphate = pyridoxine 5'-phosphate + phosphate + 2 H2O + H(+)</text>
        <dbReference type="Rhea" id="RHEA:15265"/>
        <dbReference type="ChEBI" id="CHEBI:15377"/>
        <dbReference type="ChEBI" id="CHEBI:15378"/>
        <dbReference type="ChEBI" id="CHEBI:43474"/>
        <dbReference type="ChEBI" id="CHEBI:57279"/>
        <dbReference type="ChEBI" id="CHEBI:57792"/>
        <dbReference type="ChEBI" id="CHEBI:58589"/>
        <dbReference type="EC" id="2.6.99.2"/>
    </reaction>
</comment>
<feature type="binding site" evidence="4">
    <location>
        <position position="45"/>
    </location>
    <ligand>
        <name>1-deoxy-D-xylulose 5-phosphate</name>
        <dbReference type="ChEBI" id="CHEBI:57792"/>
    </ligand>
</feature>
<dbReference type="HOGENOM" id="CLU_074563_0_0_0"/>
<proteinExistence type="inferred from homology"/>
<organism evidence="6 7">
    <name type="scientific">Leptospirillum ferrooxidans (strain C2-3)</name>
    <dbReference type="NCBI Taxonomy" id="1162668"/>
    <lineage>
        <taxon>Bacteria</taxon>
        <taxon>Pseudomonadati</taxon>
        <taxon>Nitrospirota</taxon>
        <taxon>Nitrospiria</taxon>
        <taxon>Nitrospirales</taxon>
        <taxon>Nitrospiraceae</taxon>
        <taxon>Leptospirillum</taxon>
    </lineage>
</organism>
<dbReference type="GO" id="GO:0008615">
    <property type="term" value="P:pyridoxine biosynthetic process"/>
    <property type="evidence" value="ECO:0007669"/>
    <property type="project" value="UniProtKB-UniRule"/>
</dbReference>
<dbReference type="Proteomes" id="UP000007382">
    <property type="component" value="Chromosome"/>
</dbReference>
<comment type="pathway">
    <text evidence="4">Cofactor biosynthesis; pyridoxine 5'-phosphate biosynthesis; pyridoxine 5'-phosphate from D-erythrose 4-phosphate: step 5/5.</text>
</comment>
<feature type="active site" description="Proton donor" evidence="4">
    <location>
        <position position="192"/>
    </location>
</feature>
<dbReference type="NCBIfam" id="NF003627">
    <property type="entry name" value="PRK05265.1-5"/>
    <property type="match status" value="1"/>
</dbReference>
<dbReference type="UniPathway" id="UPA00244">
    <property type="reaction ID" value="UER00313"/>
</dbReference>
<dbReference type="GO" id="GO:0033856">
    <property type="term" value="F:pyridoxine 5'-phosphate synthase activity"/>
    <property type="evidence" value="ECO:0007669"/>
    <property type="project" value="UniProtKB-UniRule"/>
</dbReference>
<dbReference type="PANTHER" id="PTHR30456">
    <property type="entry name" value="PYRIDOXINE 5'-PHOSPHATE SYNTHASE"/>
    <property type="match status" value="1"/>
</dbReference>
<dbReference type="EMBL" id="AP012342">
    <property type="protein sequence ID" value="BAM07248.1"/>
    <property type="molecule type" value="Genomic_DNA"/>
</dbReference>
<feature type="active site" description="Proton acceptor" evidence="4">
    <location>
        <position position="70"/>
    </location>
</feature>
<evidence type="ECO:0000256" key="1">
    <source>
        <dbReference type="ARBA" id="ARBA00022490"/>
    </source>
</evidence>
<reference evidence="7" key="2">
    <citation type="submission" date="2012-03" db="EMBL/GenBank/DDBJ databases">
        <title>The complete genome sequence of the pioneer microbe on fresh volcanic deposit, Leptospirillum ferrooxidans strain C2-3.</title>
        <authorList>
            <person name="Fujimura R."/>
            <person name="Sato Y."/>
            <person name="Nishizawa T."/>
            <person name="Nanba K."/>
            <person name="Oshima K."/>
            <person name="Hattori M."/>
            <person name="Kamijo T."/>
            <person name="Ohta H."/>
        </authorList>
    </citation>
    <scope>NUCLEOTIDE SEQUENCE [LARGE SCALE GENOMIC DNA]</scope>
    <source>
        <strain evidence="7">C2-3</strain>
    </source>
</reference>
<dbReference type="NCBIfam" id="TIGR00559">
    <property type="entry name" value="pdxJ"/>
    <property type="match status" value="1"/>
</dbReference>
<dbReference type="InterPro" id="IPR036130">
    <property type="entry name" value="Pyridoxine-5'_phos_synth"/>
</dbReference>
<feature type="active site" description="Proton acceptor" evidence="4">
    <location>
        <position position="43"/>
    </location>
</feature>
<feature type="binding site" evidence="4">
    <location>
        <position position="50"/>
    </location>
    <ligand>
        <name>1-deoxy-D-xylulose 5-phosphate</name>
        <dbReference type="ChEBI" id="CHEBI:57792"/>
    </ligand>
</feature>
<dbReference type="PATRIC" id="fig|1162668.3.peg.1858"/>
<feature type="binding site" evidence="4">
    <location>
        <position position="193"/>
    </location>
    <ligand>
        <name>3-amino-2-oxopropyl phosphate</name>
        <dbReference type="ChEBI" id="CHEBI:57279"/>
    </ligand>
</feature>
<dbReference type="GO" id="GO:0005829">
    <property type="term" value="C:cytosol"/>
    <property type="evidence" value="ECO:0007669"/>
    <property type="project" value="TreeGrafter"/>
</dbReference>
<dbReference type="Pfam" id="PF03740">
    <property type="entry name" value="PdxJ"/>
    <property type="match status" value="1"/>
</dbReference>
<evidence type="ECO:0000256" key="5">
    <source>
        <dbReference type="NCBIfam" id="TIGR00559"/>
    </source>
</evidence>
<protein>
    <recommendedName>
        <fullName evidence="4 5">Pyridoxine 5'-phosphate synthase</fullName>
        <shortName evidence="4">PNP synthase</shortName>
        <ecNumber evidence="4 5">2.6.99.2</ecNumber>
    </recommendedName>
</protein>
<dbReference type="AlphaFoldDB" id="I0IPP9"/>
<dbReference type="SUPFAM" id="SSF63892">
    <property type="entry name" value="Pyridoxine 5'-phosphate synthase"/>
    <property type="match status" value="1"/>
</dbReference>
<evidence type="ECO:0000256" key="3">
    <source>
        <dbReference type="ARBA" id="ARBA00023096"/>
    </source>
</evidence>
<dbReference type="InterPro" id="IPR004569">
    <property type="entry name" value="PyrdxlP_synth_PdxJ"/>
</dbReference>
<feature type="binding site" evidence="4">
    <location>
        <position position="7"/>
    </location>
    <ligand>
        <name>3-amino-2-oxopropyl phosphate</name>
        <dbReference type="ChEBI" id="CHEBI:57279"/>
    </ligand>
</feature>
<feature type="binding site" evidence="4">
    <location>
        <position position="100"/>
    </location>
    <ligand>
        <name>1-deoxy-D-xylulose 5-phosphate</name>
        <dbReference type="ChEBI" id="CHEBI:57792"/>
    </ligand>
</feature>
<reference evidence="6 7" key="1">
    <citation type="journal article" date="2012" name="J. Bacteriol.">
        <title>Complete Genome Sequence of Leptospirillum ferrooxidans Strain C2-3, Isolated from a Fresh Volcanic Ash Deposit on the Island of Miyake, Japan.</title>
        <authorList>
            <person name="Fujimura R."/>
            <person name="Sato Y."/>
            <person name="Nishizawa T."/>
            <person name="Oshima K."/>
            <person name="Kim S.-W."/>
            <person name="Hattori M."/>
            <person name="Kamijo T."/>
            <person name="Ohta H."/>
        </authorList>
    </citation>
    <scope>NUCLEOTIDE SEQUENCE [LARGE SCALE GENOMIC DNA]</scope>
    <source>
        <strain evidence="6 7">C2-3</strain>
    </source>
</reference>
<evidence type="ECO:0000313" key="7">
    <source>
        <dbReference type="Proteomes" id="UP000007382"/>
    </source>
</evidence>
<dbReference type="Gene3D" id="3.20.20.70">
    <property type="entry name" value="Aldolase class I"/>
    <property type="match status" value="1"/>
</dbReference>
<sequence length="239" mass="26007">MIVLGVNIDHVATLRNARGGKNPDPLLAAEVVHSSGAGQVVCHLREDRRHILDQDLVDLLSWGKLPINLEMALTSEMQKKALDSIPQLITLVPERRLERTTEGGLSLDPELSQKIQGFHKLTSGKNIPLSLFLDPDMEEVKKGCDLGVEQIELHTGPYANSFGNGPDSYELERLIECSLYIASSGVRLAMGHGLDSVNLSPLLSIPNLAEVNIGHSIISRAVFVGLSAAIGELQEQLKR</sequence>
<dbReference type="STRING" id="1162668.LFE_1566"/>
<dbReference type="PANTHER" id="PTHR30456:SF0">
    <property type="entry name" value="PYRIDOXINE 5'-PHOSPHATE SYNTHASE"/>
    <property type="match status" value="1"/>
</dbReference>
<keyword evidence="1 4" id="KW-0963">Cytoplasm</keyword>
<dbReference type="InterPro" id="IPR013785">
    <property type="entry name" value="Aldolase_TIM"/>
</dbReference>
<accession>I0IPP9</accession>
<keyword evidence="7" id="KW-1185">Reference proteome</keyword>
<feature type="binding site" evidence="4">
    <location>
        <begin position="9"/>
        <end position="10"/>
    </location>
    <ligand>
        <name>1-deoxy-D-xylulose 5-phosphate</name>
        <dbReference type="ChEBI" id="CHEBI:57792"/>
    </ligand>
</feature>
<feature type="binding site" evidence="4">
    <location>
        <begin position="214"/>
        <end position="215"/>
    </location>
    <ligand>
        <name>3-amino-2-oxopropyl phosphate</name>
        <dbReference type="ChEBI" id="CHEBI:57279"/>
    </ligand>
</feature>
<keyword evidence="3 4" id="KW-0664">Pyridoxine biosynthesis</keyword>
<dbReference type="EC" id="2.6.99.2" evidence="4 5"/>
<evidence type="ECO:0000256" key="2">
    <source>
        <dbReference type="ARBA" id="ARBA00022679"/>
    </source>
</evidence>
<dbReference type="RefSeq" id="WP_014449735.1">
    <property type="nucleotide sequence ID" value="NC_017094.1"/>
</dbReference>
<dbReference type="NCBIfam" id="NF003625">
    <property type="entry name" value="PRK05265.1-3"/>
    <property type="match status" value="1"/>
</dbReference>
<keyword evidence="2 4" id="KW-0808">Transferase</keyword>
<comment type="subcellular location">
    <subcellularLocation>
        <location evidence="4">Cytoplasm</location>
    </subcellularLocation>
</comment>
<evidence type="ECO:0000256" key="4">
    <source>
        <dbReference type="HAMAP-Rule" id="MF_00279"/>
    </source>
</evidence>
<dbReference type="OrthoDB" id="9806590at2"/>
<comment type="similarity">
    <text evidence="4">Belongs to the PNP synthase family.</text>
</comment>
<comment type="subunit">
    <text evidence="4">Homooctamer; tetramer of dimers.</text>
</comment>
<feature type="binding site" evidence="4">
    <location>
        <position position="18"/>
    </location>
    <ligand>
        <name>3-amino-2-oxopropyl phosphate</name>
        <dbReference type="ChEBI" id="CHEBI:57279"/>
    </ligand>
</feature>
<feature type="site" description="Transition state stabilizer" evidence="4">
    <location>
        <position position="152"/>
    </location>
</feature>
<evidence type="ECO:0000313" key="6">
    <source>
        <dbReference type="EMBL" id="BAM07248.1"/>
    </source>
</evidence>
<comment type="function">
    <text evidence="4">Catalyzes the complicated ring closure reaction between the two acyclic compounds 1-deoxy-D-xylulose-5-phosphate (DXP) and 3-amino-2-oxopropyl phosphate (1-amino-acetone-3-phosphate or AAP) to form pyridoxine 5'-phosphate (PNP) and inorganic phosphate.</text>
</comment>
<dbReference type="HAMAP" id="MF_00279">
    <property type="entry name" value="PdxJ"/>
    <property type="match status" value="1"/>
</dbReference>
<dbReference type="eggNOG" id="COG0854">
    <property type="taxonomic scope" value="Bacteria"/>
</dbReference>
<dbReference type="KEGG" id="lfc:LFE_1566"/>
<name>I0IPP9_LEPFC</name>